<keyword evidence="1" id="KW-1133">Transmembrane helix</keyword>
<dbReference type="Proteomes" id="UP001500124">
    <property type="component" value="Unassembled WGS sequence"/>
</dbReference>
<feature type="transmembrane region" description="Helical" evidence="1">
    <location>
        <begin position="124"/>
        <end position="147"/>
    </location>
</feature>
<evidence type="ECO:0000313" key="2">
    <source>
        <dbReference type="EMBL" id="GAA5044048.1"/>
    </source>
</evidence>
<reference evidence="3" key="1">
    <citation type="journal article" date="2019" name="Int. J. Syst. Evol. Microbiol.">
        <title>The Global Catalogue of Microorganisms (GCM) 10K type strain sequencing project: providing services to taxonomists for standard genome sequencing and annotation.</title>
        <authorList>
            <consortium name="The Broad Institute Genomics Platform"/>
            <consortium name="The Broad Institute Genome Sequencing Center for Infectious Disease"/>
            <person name="Wu L."/>
            <person name="Ma J."/>
        </authorList>
    </citation>
    <scope>NUCLEOTIDE SEQUENCE [LARGE SCALE GENOMIC DNA]</scope>
    <source>
        <strain evidence="3">JCM 18410</strain>
    </source>
</reference>
<evidence type="ECO:0000313" key="3">
    <source>
        <dbReference type="Proteomes" id="UP001500124"/>
    </source>
</evidence>
<accession>A0ABP9JW52</accession>
<dbReference type="RefSeq" id="WP_176149105.1">
    <property type="nucleotide sequence ID" value="NZ_BAABKC010000009.1"/>
</dbReference>
<sequence length="155" mass="16862">MEALFYAVPVLMITFAVLGLVSAARRARRVRGAWDSGLTAEARCLRTYTTTSGGGADTSVSTTLHHVYEFRTREGRGVRFEETGGPGTVLEGDVVTVHYRAERPEEATAHTPARRGRLAAEQGCVFAFLGVFIALCLTFMAVAHMIFSATDDFMP</sequence>
<feature type="transmembrane region" description="Helical" evidence="1">
    <location>
        <begin position="6"/>
        <end position="24"/>
    </location>
</feature>
<proteinExistence type="predicted"/>
<protein>
    <recommendedName>
        <fullName evidence="4">DUF3592 domain-containing protein</fullName>
    </recommendedName>
</protein>
<evidence type="ECO:0008006" key="4">
    <source>
        <dbReference type="Google" id="ProtNLM"/>
    </source>
</evidence>
<keyword evidence="3" id="KW-1185">Reference proteome</keyword>
<keyword evidence="1" id="KW-0472">Membrane</keyword>
<organism evidence="2 3">
    <name type="scientific">Streptomyces similanensis</name>
    <dbReference type="NCBI Taxonomy" id="1274988"/>
    <lineage>
        <taxon>Bacteria</taxon>
        <taxon>Bacillati</taxon>
        <taxon>Actinomycetota</taxon>
        <taxon>Actinomycetes</taxon>
        <taxon>Kitasatosporales</taxon>
        <taxon>Streptomycetaceae</taxon>
        <taxon>Streptomyces</taxon>
    </lineage>
</organism>
<dbReference type="EMBL" id="BAABKC010000009">
    <property type="protein sequence ID" value="GAA5044048.1"/>
    <property type="molecule type" value="Genomic_DNA"/>
</dbReference>
<keyword evidence="1" id="KW-0812">Transmembrane</keyword>
<evidence type="ECO:0000256" key="1">
    <source>
        <dbReference type="SAM" id="Phobius"/>
    </source>
</evidence>
<gene>
    <name evidence="2" type="ORF">GCM10023336_06130</name>
</gene>
<comment type="caution">
    <text evidence="2">The sequence shown here is derived from an EMBL/GenBank/DDBJ whole genome shotgun (WGS) entry which is preliminary data.</text>
</comment>
<name>A0ABP9JW52_9ACTN</name>